<protein>
    <submittedName>
        <fullName evidence="3">Uncharacterized protein</fullName>
    </submittedName>
</protein>
<feature type="chain" id="PRO_5040312761" evidence="2">
    <location>
        <begin position="26"/>
        <end position="194"/>
    </location>
</feature>
<dbReference type="OrthoDB" id="10514924at2759"/>
<feature type="transmembrane region" description="Helical" evidence="1">
    <location>
        <begin position="167"/>
        <end position="187"/>
    </location>
</feature>
<keyword evidence="4" id="KW-1185">Reference proteome</keyword>
<keyword evidence="1" id="KW-0472">Membrane</keyword>
<comment type="caution">
    <text evidence="3">The sequence shown here is derived from an EMBL/GenBank/DDBJ whole genome shotgun (WGS) entry which is preliminary data.</text>
</comment>
<evidence type="ECO:0000313" key="3">
    <source>
        <dbReference type="EMBL" id="KAJ5076404.1"/>
    </source>
</evidence>
<name>A0A9Q0RDS2_ANAIG</name>
<evidence type="ECO:0000256" key="1">
    <source>
        <dbReference type="SAM" id="Phobius"/>
    </source>
</evidence>
<keyword evidence="1" id="KW-0812">Transmembrane</keyword>
<dbReference type="AlphaFoldDB" id="A0A9Q0RDS2"/>
<dbReference type="Proteomes" id="UP001149090">
    <property type="component" value="Unassembled WGS sequence"/>
</dbReference>
<gene>
    <name evidence="3" type="ORF">M0811_06404</name>
</gene>
<evidence type="ECO:0000313" key="4">
    <source>
        <dbReference type="Proteomes" id="UP001149090"/>
    </source>
</evidence>
<accession>A0A9Q0RDS2</accession>
<organism evidence="3 4">
    <name type="scientific">Anaeramoeba ignava</name>
    <name type="common">Anaerobic marine amoeba</name>
    <dbReference type="NCBI Taxonomy" id="1746090"/>
    <lineage>
        <taxon>Eukaryota</taxon>
        <taxon>Metamonada</taxon>
        <taxon>Anaeramoebidae</taxon>
        <taxon>Anaeramoeba</taxon>
    </lineage>
</organism>
<keyword evidence="2" id="KW-0732">Signal</keyword>
<keyword evidence="1" id="KW-1133">Transmembrane helix</keyword>
<sequence length="194" mass="21050">MNLDFGFLFIIIIIIFEIKLTMSCASNLDCSSKGHPVCDIGSGICVECQANSDCEIDSYCDGTQVPAKCREYKKDTKFGQFCNSQDCAYANSSVVCGRCDTNATWTGVCLRFVCHACSIQTPGSGILKDHPDAMCYPKGISGADGYLGPAQIAGQTPRFTKQDARSIGWIIVGFLAGSFLIMQCLTFKKISDRI</sequence>
<feature type="signal peptide" evidence="2">
    <location>
        <begin position="1"/>
        <end position="25"/>
    </location>
</feature>
<reference evidence="3" key="1">
    <citation type="submission" date="2022-10" db="EMBL/GenBank/DDBJ databases">
        <title>Novel sulphate-reducing endosymbionts in the free-living metamonad Anaeramoeba.</title>
        <authorList>
            <person name="Jerlstrom-Hultqvist J."/>
            <person name="Cepicka I."/>
            <person name="Gallot-Lavallee L."/>
            <person name="Salas-Leiva D."/>
            <person name="Curtis B.A."/>
            <person name="Zahonova K."/>
            <person name="Pipaliya S."/>
            <person name="Dacks J."/>
            <person name="Roger A.J."/>
        </authorList>
    </citation>
    <scope>NUCLEOTIDE SEQUENCE</scope>
    <source>
        <strain evidence="3">BMAN</strain>
    </source>
</reference>
<proteinExistence type="predicted"/>
<evidence type="ECO:0000256" key="2">
    <source>
        <dbReference type="SAM" id="SignalP"/>
    </source>
</evidence>
<dbReference type="EMBL" id="JAPDFW010000061">
    <property type="protein sequence ID" value="KAJ5076404.1"/>
    <property type="molecule type" value="Genomic_DNA"/>
</dbReference>